<gene>
    <name evidence="5" type="primary">lldR_1</name>
    <name evidence="5" type="ORF">COL8621_00273</name>
</gene>
<organism evidence="5 6">
    <name type="scientific">Actibacterium lipolyticum</name>
    <dbReference type="NCBI Taxonomy" id="1524263"/>
    <lineage>
        <taxon>Bacteria</taxon>
        <taxon>Pseudomonadati</taxon>
        <taxon>Pseudomonadota</taxon>
        <taxon>Alphaproteobacteria</taxon>
        <taxon>Rhodobacterales</taxon>
        <taxon>Roseobacteraceae</taxon>
        <taxon>Actibacterium</taxon>
    </lineage>
</organism>
<dbReference type="InterPro" id="IPR011711">
    <property type="entry name" value="GntR_C"/>
</dbReference>
<reference evidence="6" key="1">
    <citation type="submission" date="2017-05" db="EMBL/GenBank/DDBJ databases">
        <authorList>
            <person name="Rodrigo-Torres L."/>
            <person name="Arahal R. D."/>
            <person name="Lucena T."/>
        </authorList>
    </citation>
    <scope>NUCLEOTIDE SEQUENCE [LARGE SCALE GENOMIC DNA]</scope>
    <source>
        <strain evidence="6">CECT 8621</strain>
    </source>
</reference>
<keyword evidence="3" id="KW-0804">Transcription</keyword>
<dbReference type="CDD" id="cd07377">
    <property type="entry name" value="WHTH_GntR"/>
    <property type="match status" value="1"/>
</dbReference>
<dbReference type="SMART" id="SM00895">
    <property type="entry name" value="FCD"/>
    <property type="match status" value="1"/>
</dbReference>
<dbReference type="PANTHER" id="PTHR43537:SF5">
    <property type="entry name" value="UXU OPERON TRANSCRIPTIONAL REGULATOR"/>
    <property type="match status" value="1"/>
</dbReference>
<dbReference type="SUPFAM" id="SSF46785">
    <property type="entry name" value="Winged helix' DNA-binding domain"/>
    <property type="match status" value="1"/>
</dbReference>
<dbReference type="PRINTS" id="PR00035">
    <property type="entry name" value="HTHGNTR"/>
</dbReference>
<evidence type="ECO:0000313" key="6">
    <source>
        <dbReference type="Proteomes" id="UP000202922"/>
    </source>
</evidence>
<dbReference type="EMBL" id="FXYE01000001">
    <property type="protein sequence ID" value="SMX31092.1"/>
    <property type="molecule type" value="Genomic_DNA"/>
</dbReference>
<accession>A0A238JMI4</accession>
<name>A0A238JMI4_9RHOB</name>
<dbReference type="Gene3D" id="1.20.120.530">
    <property type="entry name" value="GntR ligand-binding domain-like"/>
    <property type="match status" value="1"/>
</dbReference>
<dbReference type="Proteomes" id="UP000202922">
    <property type="component" value="Unassembled WGS sequence"/>
</dbReference>
<evidence type="ECO:0000256" key="3">
    <source>
        <dbReference type="ARBA" id="ARBA00023163"/>
    </source>
</evidence>
<evidence type="ECO:0000313" key="5">
    <source>
        <dbReference type="EMBL" id="SMX31092.1"/>
    </source>
</evidence>
<evidence type="ECO:0000259" key="4">
    <source>
        <dbReference type="PROSITE" id="PS50949"/>
    </source>
</evidence>
<dbReference type="InterPro" id="IPR008920">
    <property type="entry name" value="TF_FadR/GntR_C"/>
</dbReference>
<keyword evidence="6" id="KW-1185">Reference proteome</keyword>
<dbReference type="InterPro" id="IPR036390">
    <property type="entry name" value="WH_DNA-bd_sf"/>
</dbReference>
<dbReference type="OrthoDB" id="9028214at2"/>
<dbReference type="SMART" id="SM00345">
    <property type="entry name" value="HTH_GNTR"/>
    <property type="match status" value="1"/>
</dbReference>
<dbReference type="InterPro" id="IPR000524">
    <property type="entry name" value="Tscrpt_reg_HTH_GntR"/>
</dbReference>
<keyword evidence="1" id="KW-0805">Transcription regulation</keyword>
<evidence type="ECO:0000256" key="1">
    <source>
        <dbReference type="ARBA" id="ARBA00023015"/>
    </source>
</evidence>
<dbReference type="Gene3D" id="1.10.10.10">
    <property type="entry name" value="Winged helix-like DNA-binding domain superfamily/Winged helix DNA-binding domain"/>
    <property type="match status" value="1"/>
</dbReference>
<dbReference type="RefSeq" id="WP_093965546.1">
    <property type="nucleotide sequence ID" value="NZ_FXYE01000001.1"/>
</dbReference>
<dbReference type="AlphaFoldDB" id="A0A238JMI4"/>
<dbReference type="PANTHER" id="PTHR43537">
    <property type="entry name" value="TRANSCRIPTIONAL REGULATOR, GNTR FAMILY"/>
    <property type="match status" value="1"/>
</dbReference>
<dbReference type="SUPFAM" id="SSF48008">
    <property type="entry name" value="GntR ligand-binding domain-like"/>
    <property type="match status" value="1"/>
</dbReference>
<keyword evidence="2" id="KW-0238">DNA-binding</keyword>
<sequence length="240" mass="26473">MTKYGYLAEEIERDLREAIADGTYSPGAKLPTESALGTQYGVSRTVVREAIAGLRASGIVNSRRGSGVFVAPEGAFSGKADGIFVDVPSGKVPEVIDALELRAAVEIEAARLAAQRASQAQILTIHMRQREFEEKLSDEEPLDAEDQAFHEAIAQATNNSSFVEFMRHLGRRTIPRANLSPTHRTEQYQQYMSQLKLEHRAIAEAIEARDVEGAADAMGTHLRGSLARYRELARQIKHKL</sequence>
<proteinExistence type="predicted"/>
<evidence type="ECO:0000256" key="2">
    <source>
        <dbReference type="ARBA" id="ARBA00023125"/>
    </source>
</evidence>
<dbReference type="GO" id="GO:0003700">
    <property type="term" value="F:DNA-binding transcription factor activity"/>
    <property type="evidence" value="ECO:0007669"/>
    <property type="project" value="InterPro"/>
</dbReference>
<dbReference type="Pfam" id="PF07729">
    <property type="entry name" value="FCD"/>
    <property type="match status" value="1"/>
</dbReference>
<dbReference type="InterPro" id="IPR036388">
    <property type="entry name" value="WH-like_DNA-bd_sf"/>
</dbReference>
<protein>
    <submittedName>
        <fullName evidence="5">Putative L-lactate dehydrogenase operon regulatory protein</fullName>
    </submittedName>
</protein>
<dbReference type="GO" id="GO:0003677">
    <property type="term" value="F:DNA binding"/>
    <property type="evidence" value="ECO:0007669"/>
    <property type="project" value="UniProtKB-KW"/>
</dbReference>
<dbReference type="Pfam" id="PF00392">
    <property type="entry name" value="GntR"/>
    <property type="match status" value="1"/>
</dbReference>
<dbReference type="PROSITE" id="PS50949">
    <property type="entry name" value="HTH_GNTR"/>
    <property type="match status" value="1"/>
</dbReference>
<feature type="domain" description="HTH gntR-type" evidence="4">
    <location>
        <begin position="5"/>
        <end position="73"/>
    </location>
</feature>